<reference evidence="1 2" key="1">
    <citation type="submission" date="2018-09" db="EMBL/GenBank/DDBJ databases">
        <title>YIM PH21274 draft genome.</title>
        <authorList>
            <person name="Miao C."/>
        </authorList>
    </citation>
    <scope>NUCLEOTIDE SEQUENCE [LARGE SCALE GENOMIC DNA]</scope>
    <source>
        <strain evidence="1 2">YIM PH 21724</strain>
    </source>
</reference>
<gene>
    <name evidence="1" type="ORF">D5S18_26345</name>
</gene>
<organism evidence="1 2">
    <name type="scientific">Nocardia panacis</name>
    <dbReference type="NCBI Taxonomy" id="2340916"/>
    <lineage>
        <taxon>Bacteria</taxon>
        <taxon>Bacillati</taxon>
        <taxon>Actinomycetota</taxon>
        <taxon>Actinomycetes</taxon>
        <taxon>Mycobacteriales</taxon>
        <taxon>Nocardiaceae</taxon>
        <taxon>Nocardia</taxon>
    </lineage>
</organism>
<name>A0A3A4KMF9_9NOCA</name>
<sequence length="226" mass="24656">MFTDFTDMPRAGAAIETLQKMSVDRPIPNIFLERLRAGTLPQTAIPGLVGVTHKCHPAEITGFAAVLARFPRQHNTEFLANMIHLINRAGPKLSKVCAAMRLDAPTLQYWPEDPRAWQVAAFWGRMGWLGNASETGIALYWDMVKYFPDSDEMLALLPESGLAVPAEFVGYYAGGQSDELERQALLAAEEGFDAGEDPQRAIVAGRQMDEAIGGYWAAAAEAAESG</sequence>
<keyword evidence="2" id="KW-1185">Reference proteome</keyword>
<evidence type="ECO:0000313" key="1">
    <source>
        <dbReference type="EMBL" id="RJO70726.1"/>
    </source>
</evidence>
<accession>A0A3A4KMF9</accession>
<protein>
    <submittedName>
        <fullName evidence="1">Uncharacterized protein</fullName>
    </submittedName>
</protein>
<dbReference type="AlphaFoldDB" id="A0A3A4KMF9"/>
<proteinExistence type="predicted"/>
<dbReference type="RefSeq" id="WP_120043783.1">
    <property type="nucleotide sequence ID" value="NZ_QZFU01000036.1"/>
</dbReference>
<evidence type="ECO:0000313" key="2">
    <source>
        <dbReference type="Proteomes" id="UP000266677"/>
    </source>
</evidence>
<dbReference type="Proteomes" id="UP000266677">
    <property type="component" value="Unassembled WGS sequence"/>
</dbReference>
<comment type="caution">
    <text evidence="1">The sequence shown here is derived from an EMBL/GenBank/DDBJ whole genome shotgun (WGS) entry which is preliminary data.</text>
</comment>
<dbReference type="EMBL" id="QZFU01000036">
    <property type="protein sequence ID" value="RJO70726.1"/>
    <property type="molecule type" value="Genomic_DNA"/>
</dbReference>